<dbReference type="Gene3D" id="1.20.5.300">
    <property type="match status" value="1"/>
</dbReference>
<keyword evidence="2" id="KW-0175">Coiled coil</keyword>
<keyword evidence="4" id="KW-1185">Reference proteome</keyword>
<accession>A0A1I4NGT4</accession>
<evidence type="ECO:0000313" key="3">
    <source>
        <dbReference type="EMBL" id="SFM14520.1"/>
    </source>
</evidence>
<dbReference type="OrthoDB" id="8606883at2"/>
<protein>
    <recommendedName>
        <fullName evidence="1">Protein SlyX homolog</fullName>
    </recommendedName>
</protein>
<evidence type="ECO:0000256" key="1">
    <source>
        <dbReference type="HAMAP-Rule" id="MF_00715"/>
    </source>
</evidence>
<dbReference type="PANTHER" id="PTHR36508:SF1">
    <property type="entry name" value="PROTEIN SLYX"/>
    <property type="match status" value="1"/>
</dbReference>
<comment type="similarity">
    <text evidence="1">Belongs to the SlyX family.</text>
</comment>
<evidence type="ECO:0000256" key="2">
    <source>
        <dbReference type="SAM" id="Coils"/>
    </source>
</evidence>
<gene>
    <name evidence="1" type="primary">slyX</name>
    <name evidence="3" type="ORF">SAMN05216217_101299</name>
</gene>
<dbReference type="Proteomes" id="UP000243629">
    <property type="component" value="Unassembled WGS sequence"/>
</dbReference>
<evidence type="ECO:0000313" key="4">
    <source>
        <dbReference type="Proteomes" id="UP000243629"/>
    </source>
</evidence>
<dbReference type="EMBL" id="FOUI01000001">
    <property type="protein sequence ID" value="SFM14520.1"/>
    <property type="molecule type" value="Genomic_DNA"/>
</dbReference>
<proteinExistence type="inferred from homology"/>
<organism evidence="3 4">
    <name type="scientific">Halopseudomonas yangmingensis</name>
    <dbReference type="NCBI Taxonomy" id="1720063"/>
    <lineage>
        <taxon>Bacteria</taxon>
        <taxon>Pseudomonadati</taxon>
        <taxon>Pseudomonadota</taxon>
        <taxon>Gammaproteobacteria</taxon>
        <taxon>Pseudomonadales</taxon>
        <taxon>Pseudomonadaceae</taxon>
        <taxon>Halopseudomonas</taxon>
    </lineage>
</organism>
<dbReference type="HAMAP" id="MF_00715">
    <property type="entry name" value="SlyX"/>
    <property type="match status" value="1"/>
</dbReference>
<name>A0A1I4NGT4_9GAMM</name>
<sequence>MSAEYEARIAELEMRLSFQEDTLQALNDALGHQQLEIDRMREIVRLMMRRQEELAGAMPEDVVEERPPHY</sequence>
<feature type="coiled-coil region" evidence="2">
    <location>
        <begin position="2"/>
        <end position="29"/>
    </location>
</feature>
<dbReference type="Pfam" id="PF04102">
    <property type="entry name" value="SlyX"/>
    <property type="match status" value="1"/>
</dbReference>
<dbReference type="STRING" id="1720063.SAMN05216217_101299"/>
<dbReference type="PANTHER" id="PTHR36508">
    <property type="entry name" value="PROTEIN SLYX"/>
    <property type="match status" value="1"/>
</dbReference>
<dbReference type="InterPro" id="IPR007236">
    <property type="entry name" value="SlyX"/>
</dbReference>
<dbReference type="RefSeq" id="WP_093471688.1">
    <property type="nucleotide sequence ID" value="NZ_FOUI01000001.1"/>
</dbReference>
<reference evidence="4" key="1">
    <citation type="submission" date="2016-10" db="EMBL/GenBank/DDBJ databases">
        <authorList>
            <person name="Varghese N."/>
            <person name="Submissions S."/>
        </authorList>
    </citation>
    <scope>NUCLEOTIDE SEQUENCE [LARGE SCALE GENOMIC DNA]</scope>
    <source>
        <strain evidence="4">DSM 24213</strain>
    </source>
</reference>
<dbReference type="AlphaFoldDB" id="A0A1I4NGT4"/>